<dbReference type="Proteomes" id="UP000308600">
    <property type="component" value="Unassembled WGS sequence"/>
</dbReference>
<evidence type="ECO:0000313" key="2">
    <source>
        <dbReference type="Proteomes" id="UP000308600"/>
    </source>
</evidence>
<sequence length="381" mass="42308">MTANTTDVNILVQEEHLAANGLHSLVTHSFHEHDVSDGIHATVHMLSSKVDSGLKKAVPGLERLTVDHHAGNYVVVRETGERIFEAMPMYVRIGMHMLFHGKEQMKLLETRRMENILREQSIRQGKHYDSHESVKNIPSFVAAYKIQLGELLEPDLSKYPNFNEFFYRKLKPGARPVHDDEDPLVICSPADCRLAVYPTMDLAKKFWVKGRHFDIPNLLGLNPADELVQQFSNASLAIARLAPADYHRFHSPIDGTLGEIVNIPGQYYTVNPLAVNEVGFDVFTANTRSILYIKHKATGLPVAFVAIGALLVGSIKWTKGAEKGSEIKRGDEVGYFAYGGSTIVVVMPPGVVQLDQDLVVNSQLPMETIVKVGSHIGKTPQ</sequence>
<proteinExistence type="predicted"/>
<evidence type="ECO:0000313" key="1">
    <source>
        <dbReference type="EMBL" id="TFK71358.1"/>
    </source>
</evidence>
<keyword evidence="2" id="KW-1185">Reference proteome</keyword>
<gene>
    <name evidence="1" type="ORF">BDN72DRAFT_895722</name>
</gene>
<dbReference type="EMBL" id="ML208299">
    <property type="protein sequence ID" value="TFK71358.1"/>
    <property type="molecule type" value="Genomic_DNA"/>
</dbReference>
<organism evidence="1 2">
    <name type="scientific">Pluteus cervinus</name>
    <dbReference type="NCBI Taxonomy" id="181527"/>
    <lineage>
        <taxon>Eukaryota</taxon>
        <taxon>Fungi</taxon>
        <taxon>Dikarya</taxon>
        <taxon>Basidiomycota</taxon>
        <taxon>Agaricomycotina</taxon>
        <taxon>Agaricomycetes</taxon>
        <taxon>Agaricomycetidae</taxon>
        <taxon>Agaricales</taxon>
        <taxon>Pluteineae</taxon>
        <taxon>Pluteaceae</taxon>
        <taxon>Pluteus</taxon>
    </lineage>
</organism>
<reference evidence="1 2" key="1">
    <citation type="journal article" date="2019" name="Nat. Ecol. Evol.">
        <title>Megaphylogeny resolves global patterns of mushroom evolution.</title>
        <authorList>
            <person name="Varga T."/>
            <person name="Krizsan K."/>
            <person name="Foldi C."/>
            <person name="Dima B."/>
            <person name="Sanchez-Garcia M."/>
            <person name="Sanchez-Ramirez S."/>
            <person name="Szollosi G.J."/>
            <person name="Szarkandi J.G."/>
            <person name="Papp V."/>
            <person name="Albert L."/>
            <person name="Andreopoulos W."/>
            <person name="Angelini C."/>
            <person name="Antonin V."/>
            <person name="Barry K.W."/>
            <person name="Bougher N.L."/>
            <person name="Buchanan P."/>
            <person name="Buyck B."/>
            <person name="Bense V."/>
            <person name="Catcheside P."/>
            <person name="Chovatia M."/>
            <person name="Cooper J."/>
            <person name="Damon W."/>
            <person name="Desjardin D."/>
            <person name="Finy P."/>
            <person name="Geml J."/>
            <person name="Haridas S."/>
            <person name="Hughes K."/>
            <person name="Justo A."/>
            <person name="Karasinski D."/>
            <person name="Kautmanova I."/>
            <person name="Kiss B."/>
            <person name="Kocsube S."/>
            <person name="Kotiranta H."/>
            <person name="LaButti K.M."/>
            <person name="Lechner B.E."/>
            <person name="Liimatainen K."/>
            <person name="Lipzen A."/>
            <person name="Lukacs Z."/>
            <person name="Mihaltcheva S."/>
            <person name="Morgado L.N."/>
            <person name="Niskanen T."/>
            <person name="Noordeloos M.E."/>
            <person name="Ohm R.A."/>
            <person name="Ortiz-Santana B."/>
            <person name="Ovrebo C."/>
            <person name="Racz N."/>
            <person name="Riley R."/>
            <person name="Savchenko A."/>
            <person name="Shiryaev A."/>
            <person name="Soop K."/>
            <person name="Spirin V."/>
            <person name="Szebenyi C."/>
            <person name="Tomsovsky M."/>
            <person name="Tulloss R.E."/>
            <person name="Uehling J."/>
            <person name="Grigoriev I.V."/>
            <person name="Vagvolgyi C."/>
            <person name="Papp T."/>
            <person name="Martin F.M."/>
            <person name="Miettinen O."/>
            <person name="Hibbett D.S."/>
            <person name="Nagy L.G."/>
        </authorList>
    </citation>
    <scope>NUCLEOTIDE SEQUENCE [LARGE SCALE GENOMIC DNA]</scope>
    <source>
        <strain evidence="1 2">NL-1719</strain>
    </source>
</reference>
<accession>A0ACD3B062</accession>
<protein>
    <submittedName>
        <fullName evidence="1">Uncharacterized protein</fullName>
    </submittedName>
</protein>
<name>A0ACD3B062_9AGAR</name>